<reference evidence="4 5" key="1">
    <citation type="submission" date="2024-04" db="EMBL/GenBank/DDBJ databases">
        <title>Tritrichomonas musculus Genome.</title>
        <authorList>
            <person name="Alves-Ferreira E."/>
            <person name="Grigg M."/>
            <person name="Lorenzi H."/>
            <person name="Galac M."/>
        </authorList>
    </citation>
    <scope>NUCLEOTIDE SEQUENCE [LARGE SCALE GENOMIC DNA]</scope>
    <source>
        <strain evidence="4 5">EAF2021</strain>
    </source>
</reference>
<evidence type="ECO:0000259" key="3">
    <source>
        <dbReference type="Pfam" id="PF01393"/>
    </source>
</evidence>
<evidence type="ECO:0000313" key="4">
    <source>
        <dbReference type="EMBL" id="KAK8871575.1"/>
    </source>
</evidence>
<organism evidence="4 5">
    <name type="scientific">Tritrichomonas musculus</name>
    <dbReference type="NCBI Taxonomy" id="1915356"/>
    <lineage>
        <taxon>Eukaryota</taxon>
        <taxon>Metamonada</taxon>
        <taxon>Parabasalia</taxon>
        <taxon>Tritrichomonadida</taxon>
        <taxon>Tritrichomonadidae</taxon>
        <taxon>Tritrichomonas</taxon>
    </lineage>
</organism>
<dbReference type="SUPFAM" id="SSF54160">
    <property type="entry name" value="Chromo domain-like"/>
    <property type="match status" value="1"/>
</dbReference>
<comment type="caution">
    <text evidence="4">The sequence shown here is derived from an EMBL/GenBank/DDBJ whole genome shotgun (WGS) entry which is preliminary data.</text>
</comment>
<dbReference type="InterPro" id="IPR008251">
    <property type="entry name" value="Chromo_shadow_dom"/>
</dbReference>
<sequence>MENNAPLCKRPDLRTLATQKLDEILKDLGISEEEFRSLNRWEKVAEISENCKQSQDQTDKSVDTGSQSATLTSIIIVDEISENNPEPKESKREIQKIIELRSKEEVIVQFKNAEHPEIVGRDEMKSKYPLELLNFYEEKYFSYMEKDKK</sequence>
<dbReference type="Proteomes" id="UP001470230">
    <property type="component" value="Unassembled WGS sequence"/>
</dbReference>
<accession>A0ABR2J1X7</accession>
<evidence type="ECO:0000256" key="2">
    <source>
        <dbReference type="ARBA" id="ARBA00023242"/>
    </source>
</evidence>
<comment type="subcellular location">
    <subcellularLocation>
        <location evidence="1">Nucleus</location>
    </subcellularLocation>
</comment>
<proteinExistence type="predicted"/>
<gene>
    <name evidence="4" type="ORF">M9Y10_007308</name>
</gene>
<dbReference type="Pfam" id="PF01393">
    <property type="entry name" value="Chromo_shadow"/>
    <property type="match status" value="1"/>
</dbReference>
<feature type="domain" description="Chromo shadow" evidence="3">
    <location>
        <begin position="97"/>
        <end position="139"/>
    </location>
</feature>
<name>A0ABR2J1X7_9EUKA</name>
<protein>
    <recommendedName>
        <fullName evidence="3">Chromo shadow domain-containing protein</fullName>
    </recommendedName>
</protein>
<dbReference type="InterPro" id="IPR016197">
    <property type="entry name" value="Chromo-like_dom_sf"/>
</dbReference>
<evidence type="ECO:0000256" key="1">
    <source>
        <dbReference type="ARBA" id="ARBA00004123"/>
    </source>
</evidence>
<keyword evidence="5" id="KW-1185">Reference proteome</keyword>
<dbReference type="EMBL" id="JAPFFF010000013">
    <property type="protein sequence ID" value="KAK8871575.1"/>
    <property type="molecule type" value="Genomic_DNA"/>
</dbReference>
<evidence type="ECO:0000313" key="5">
    <source>
        <dbReference type="Proteomes" id="UP001470230"/>
    </source>
</evidence>
<keyword evidence="2" id="KW-0539">Nucleus</keyword>